<keyword evidence="6" id="KW-0677">Repeat</keyword>
<dbReference type="PANTHER" id="PTHR21248">
    <property type="entry name" value="CARDIOLIPIN SYNTHASE"/>
    <property type="match status" value="1"/>
</dbReference>
<evidence type="ECO:0000256" key="10">
    <source>
        <dbReference type="ARBA" id="ARBA00023209"/>
    </source>
</evidence>
<evidence type="ECO:0000256" key="2">
    <source>
        <dbReference type="ARBA" id="ARBA00022475"/>
    </source>
</evidence>
<dbReference type="InterPro" id="IPR022924">
    <property type="entry name" value="Cardiolipin_synthase"/>
</dbReference>
<evidence type="ECO:0000256" key="1">
    <source>
        <dbReference type="ARBA" id="ARBA00004236"/>
    </source>
</evidence>
<feature type="domain" description="PLD phosphodiesterase" evidence="14">
    <location>
        <begin position="392"/>
        <end position="419"/>
    </location>
</feature>
<dbReference type="GO" id="GO:0008808">
    <property type="term" value="F:cardiolipin synthase activity"/>
    <property type="evidence" value="ECO:0007669"/>
    <property type="project" value="UniProtKB-UniRule"/>
</dbReference>
<dbReference type="GO" id="GO:0005886">
    <property type="term" value="C:plasma membrane"/>
    <property type="evidence" value="ECO:0007669"/>
    <property type="project" value="UniProtKB-SubCell"/>
</dbReference>
<organism evidence="15 16">
    <name type="scientific">Persicirhabdus sediminis</name>
    <dbReference type="NCBI Taxonomy" id="454144"/>
    <lineage>
        <taxon>Bacteria</taxon>
        <taxon>Pseudomonadati</taxon>
        <taxon>Verrucomicrobiota</taxon>
        <taxon>Verrucomicrobiia</taxon>
        <taxon>Verrucomicrobiales</taxon>
        <taxon>Verrucomicrobiaceae</taxon>
        <taxon>Persicirhabdus</taxon>
    </lineage>
</organism>
<evidence type="ECO:0000256" key="13">
    <source>
        <dbReference type="SAM" id="Phobius"/>
    </source>
</evidence>
<keyword evidence="4" id="KW-0808">Transferase</keyword>
<keyword evidence="2" id="KW-1003">Cell membrane</keyword>
<dbReference type="InterPro" id="IPR001736">
    <property type="entry name" value="PLipase_D/transphosphatidylase"/>
</dbReference>
<dbReference type="NCBIfam" id="TIGR04265">
    <property type="entry name" value="bac_cardiolipin"/>
    <property type="match status" value="1"/>
</dbReference>
<dbReference type="Proteomes" id="UP000624703">
    <property type="component" value="Unassembled WGS sequence"/>
</dbReference>
<keyword evidence="9 13" id="KW-0472">Membrane</keyword>
<keyword evidence="10" id="KW-0594">Phospholipid biosynthesis</keyword>
<evidence type="ECO:0000256" key="3">
    <source>
        <dbReference type="ARBA" id="ARBA00022516"/>
    </source>
</evidence>
<evidence type="ECO:0000313" key="16">
    <source>
        <dbReference type="Proteomes" id="UP000624703"/>
    </source>
</evidence>
<feature type="transmembrane region" description="Helical" evidence="13">
    <location>
        <begin position="37"/>
        <end position="58"/>
    </location>
</feature>
<feature type="domain" description="PLD phosphodiesterase" evidence="14">
    <location>
        <begin position="215"/>
        <end position="242"/>
    </location>
</feature>
<comment type="subcellular location">
    <subcellularLocation>
        <location evidence="1">Cell membrane</location>
    </subcellularLocation>
</comment>
<evidence type="ECO:0000256" key="12">
    <source>
        <dbReference type="NCBIfam" id="TIGR04265"/>
    </source>
</evidence>
<name>A0A8J7SFR0_9BACT</name>
<dbReference type="Gene3D" id="3.30.870.10">
    <property type="entry name" value="Endonuclease Chain A"/>
    <property type="match status" value="2"/>
</dbReference>
<dbReference type="GO" id="GO:0032049">
    <property type="term" value="P:cardiolipin biosynthetic process"/>
    <property type="evidence" value="ECO:0007669"/>
    <property type="project" value="UniProtKB-UniRule"/>
</dbReference>
<evidence type="ECO:0000256" key="8">
    <source>
        <dbReference type="ARBA" id="ARBA00023098"/>
    </source>
</evidence>
<keyword evidence="16" id="KW-1185">Reference proteome</keyword>
<keyword evidence="11" id="KW-1208">Phospholipid metabolism</keyword>
<dbReference type="CDD" id="cd09161">
    <property type="entry name" value="PLDc_PaCLS_like_2"/>
    <property type="match status" value="1"/>
</dbReference>
<dbReference type="InterPro" id="IPR025202">
    <property type="entry name" value="PLD-like_dom"/>
</dbReference>
<dbReference type="AlphaFoldDB" id="A0A8J7SFR0"/>
<dbReference type="CDD" id="cd09155">
    <property type="entry name" value="PLDc_PaCLS_like_1"/>
    <property type="match status" value="1"/>
</dbReference>
<evidence type="ECO:0000259" key="14">
    <source>
        <dbReference type="PROSITE" id="PS50035"/>
    </source>
</evidence>
<dbReference type="EMBL" id="JAENIM010000008">
    <property type="protein sequence ID" value="MBK1789630.1"/>
    <property type="molecule type" value="Genomic_DNA"/>
</dbReference>
<sequence>MRQHRKKVATILVLIAHLAGALTSVRAVMETRTAQGAIAWVISLNTFPYGAVPAYWVFGRSRFEGYSIARRQDLIDTMPVASNLMAELKSKNLAVDGLSNQAVLLERLAKLPFTGYNEVDLLIDGEQTFDAIFESIDRAEDYILVQFYIVRNDELGKKLKAKLEEKARAGVRVYMLYDEIGSHQLPRSYRRELRDAGVEIYPFHSTKGSANRFQLNFRNHRKIVVVDGHEAFVGGHNVGDEYLGVAAGMPEWRDTHVRLRGPVVQSVQIPFAEDLHWASGKTLIDINWSPKPAKSGNNAAALCLATGPADTLESCTLFFLNVINSAQDRLWIASPYFVPDEQVVSALQLAALRGVDVRILIPEKADSQLVWLSSFSYLNQTEKVGVKVYRYQPGFLHQKVTLVDDQFASVGTANFDNRSFRLNFEITIAVKDKDFASRVEAMLLDDFSESELATVDDYNSRSYLFKFLVKSSRLMAPVQ</sequence>
<evidence type="ECO:0000256" key="4">
    <source>
        <dbReference type="ARBA" id="ARBA00022679"/>
    </source>
</evidence>
<evidence type="ECO:0000313" key="15">
    <source>
        <dbReference type="EMBL" id="MBK1789630.1"/>
    </source>
</evidence>
<gene>
    <name evidence="15" type="primary">cls</name>
    <name evidence="15" type="ORF">JIN82_00530</name>
</gene>
<dbReference type="Pfam" id="PF13091">
    <property type="entry name" value="PLDc_2"/>
    <property type="match status" value="2"/>
</dbReference>
<dbReference type="PROSITE" id="PS50035">
    <property type="entry name" value="PLD"/>
    <property type="match status" value="2"/>
</dbReference>
<keyword evidence="3" id="KW-0444">Lipid biosynthesis</keyword>
<evidence type="ECO:0000256" key="7">
    <source>
        <dbReference type="ARBA" id="ARBA00022989"/>
    </source>
</evidence>
<keyword evidence="8" id="KW-0443">Lipid metabolism</keyword>
<evidence type="ECO:0000256" key="9">
    <source>
        <dbReference type="ARBA" id="ARBA00023136"/>
    </source>
</evidence>
<dbReference type="PANTHER" id="PTHR21248:SF22">
    <property type="entry name" value="PHOSPHOLIPASE D"/>
    <property type="match status" value="1"/>
</dbReference>
<evidence type="ECO:0000256" key="6">
    <source>
        <dbReference type="ARBA" id="ARBA00022737"/>
    </source>
</evidence>
<dbReference type="EC" id="2.7.8.-" evidence="12"/>
<dbReference type="SMART" id="SM00155">
    <property type="entry name" value="PLDc"/>
    <property type="match status" value="2"/>
</dbReference>
<dbReference type="SUPFAM" id="SSF56024">
    <property type="entry name" value="Phospholipase D/nuclease"/>
    <property type="match status" value="2"/>
</dbReference>
<evidence type="ECO:0000256" key="5">
    <source>
        <dbReference type="ARBA" id="ARBA00022692"/>
    </source>
</evidence>
<keyword evidence="7 13" id="KW-1133">Transmembrane helix</keyword>
<evidence type="ECO:0000256" key="11">
    <source>
        <dbReference type="ARBA" id="ARBA00023264"/>
    </source>
</evidence>
<comment type="caution">
    <text evidence="15">The sequence shown here is derived from an EMBL/GenBank/DDBJ whole genome shotgun (WGS) entry which is preliminary data.</text>
</comment>
<accession>A0A8J7SFR0</accession>
<keyword evidence="5 13" id="KW-0812">Transmembrane</keyword>
<dbReference type="FunFam" id="3.30.870.10:FF:000014">
    <property type="entry name" value="Cardiolipin synthase"/>
    <property type="match status" value="1"/>
</dbReference>
<proteinExistence type="predicted"/>
<protein>
    <recommendedName>
        <fullName evidence="12">Cardiolipin synthase</fullName>
        <ecNumber evidence="12">2.7.8.-</ecNumber>
    </recommendedName>
</protein>
<reference evidence="15" key="1">
    <citation type="submission" date="2021-01" db="EMBL/GenBank/DDBJ databases">
        <title>Modified the classification status of verrucomicrobia.</title>
        <authorList>
            <person name="Feng X."/>
        </authorList>
    </citation>
    <scope>NUCLEOTIDE SEQUENCE</scope>
    <source>
        <strain evidence="15">_KCTC 22039</strain>
    </source>
</reference>